<dbReference type="PANTHER" id="PTHR33327:SF3">
    <property type="entry name" value="RNA-DIRECTED DNA POLYMERASE"/>
    <property type="match status" value="1"/>
</dbReference>
<dbReference type="Proteomes" id="UP001627154">
    <property type="component" value="Unassembled WGS sequence"/>
</dbReference>
<evidence type="ECO:0000256" key="1">
    <source>
        <dbReference type="SAM" id="MobiDB-lite"/>
    </source>
</evidence>
<comment type="caution">
    <text evidence="2">The sequence shown here is derived from an EMBL/GenBank/DDBJ whole genome shotgun (WGS) entry which is preliminary data.</text>
</comment>
<organism evidence="2 3">
    <name type="scientific">Trichogramma kaykai</name>
    <dbReference type="NCBI Taxonomy" id="54128"/>
    <lineage>
        <taxon>Eukaryota</taxon>
        <taxon>Metazoa</taxon>
        <taxon>Ecdysozoa</taxon>
        <taxon>Arthropoda</taxon>
        <taxon>Hexapoda</taxon>
        <taxon>Insecta</taxon>
        <taxon>Pterygota</taxon>
        <taxon>Neoptera</taxon>
        <taxon>Endopterygota</taxon>
        <taxon>Hymenoptera</taxon>
        <taxon>Apocrita</taxon>
        <taxon>Proctotrupomorpha</taxon>
        <taxon>Chalcidoidea</taxon>
        <taxon>Trichogrammatidae</taxon>
        <taxon>Trichogramma</taxon>
    </lineage>
</organism>
<evidence type="ECO:0000313" key="2">
    <source>
        <dbReference type="EMBL" id="KAL3388739.1"/>
    </source>
</evidence>
<feature type="region of interest" description="Disordered" evidence="1">
    <location>
        <begin position="123"/>
        <end position="150"/>
    </location>
</feature>
<dbReference type="PANTHER" id="PTHR33327">
    <property type="entry name" value="ENDONUCLEASE"/>
    <property type="match status" value="1"/>
</dbReference>
<proteinExistence type="predicted"/>
<accession>A0ABD2W6N2</accession>
<keyword evidence="3" id="KW-1185">Reference proteome</keyword>
<reference evidence="2 3" key="1">
    <citation type="journal article" date="2024" name="bioRxiv">
        <title>A reference genome for Trichogramma kaykai: A tiny desert-dwelling parasitoid wasp with competing sex-ratio distorters.</title>
        <authorList>
            <person name="Culotta J."/>
            <person name="Lindsey A.R."/>
        </authorList>
    </citation>
    <scope>NUCLEOTIDE SEQUENCE [LARGE SCALE GENOMIC DNA]</scope>
    <source>
        <strain evidence="2 3">KSX58</strain>
    </source>
</reference>
<evidence type="ECO:0008006" key="4">
    <source>
        <dbReference type="Google" id="ProtNLM"/>
    </source>
</evidence>
<evidence type="ECO:0000313" key="3">
    <source>
        <dbReference type="Proteomes" id="UP001627154"/>
    </source>
</evidence>
<protein>
    <recommendedName>
        <fullName evidence="4">BED-type domain-containing protein</fullName>
    </recommendedName>
</protein>
<feature type="compositionally biased region" description="Basic and acidic residues" evidence="1">
    <location>
        <begin position="133"/>
        <end position="145"/>
    </location>
</feature>
<sequence length="635" mass="73303">MKTHVINKYSPTEHEKIDQLFRHCSLGHKKPSKLLNEMQVLGQGYVLDQTLMLMWYRLLPNDLAILLDEPIASSNAPSLIKKADRLHERLKPEGHSHISAIEHKGNDTTVDLATAEANAVVAAIGKPTQTRNRSRERNSNSESRSKSNTRYGPDHDYCCITTDTFNWIADQLVEIFPNIPKSLLYIPRRTETPTTLAQEEGGTLYWYYKEQRKYYDLAKLLPDKGKRKLANQANQKIATIDITKLFSQLLCDPERTKYKGVEVCKAWDNSSKKRLDLLVEKKVLRTRKCSTEESSVMVREDVSLLREKDDYEKDSKSHHDIEFGIKEPSIFNKINNYHVVENIFFDVVHDFLEGVCSYNIHAVLNTLIFKKNYFTLSDLNLRIKSFDFMSGGCSNKPPQIALARLKNNDTLKMSASEMFAFTKYLPLLIGDWICEDDQHRELIKYLRKILDILTARCVRRNMSEYLKYLIEEHHTLYKELYAIMDFDEDMAIDIEDIAISTELQNTLEDDPSSTSAEDTAEDFGQHAWFNEKFFRNVKRCSKTSVSATCVTCEKVVRGVPDVSSNFKGHLSKHHPVLHVEYQKYAATKKLKNDVVAPKTSKRQTCEFDQRVFNDNVARCVLDNMLAFRIVESDTF</sequence>
<name>A0ABD2W6N2_9HYME</name>
<dbReference type="AlphaFoldDB" id="A0ABD2W6N2"/>
<dbReference type="EMBL" id="JBJJXI010000128">
    <property type="protein sequence ID" value="KAL3388739.1"/>
    <property type="molecule type" value="Genomic_DNA"/>
</dbReference>
<gene>
    <name evidence="2" type="ORF">TKK_016168</name>
</gene>